<dbReference type="Pfam" id="PF08022">
    <property type="entry name" value="FAD_binding_8"/>
    <property type="match status" value="1"/>
</dbReference>
<dbReference type="PANTHER" id="PTHR32361:SF26">
    <property type="entry name" value="FAD-BINDING 8 DOMAIN-CONTAINING PROTEIN-RELATED"/>
    <property type="match status" value="1"/>
</dbReference>
<dbReference type="InterPro" id="IPR013121">
    <property type="entry name" value="Fe_red_NAD-bd_6"/>
</dbReference>
<keyword evidence="4" id="KW-0560">Oxidoreductase</keyword>
<dbReference type="Gene3D" id="3.40.50.80">
    <property type="entry name" value="Nucleotide-binding domain of ferredoxin-NADP reductase (FNR) module"/>
    <property type="match status" value="1"/>
</dbReference>
<feature type="domain" description="FAD-binding FR-type" evidence="5">
    <location>
        <begin position="612"/>
        <end position="740"/>
    </location>
</feature>
<dbReference type="AlphaFoldDB" id="A0A9P4WGI1"/>
<protein>
    <recommendedName>
        <fullName evidence="5">FAD-binding FR-type domain-containing protein</fullName>
    </recommendedName>
</protein>
<dbReference type="GO" id="GO:0006879">
    <property type="term" value="P:intracellular iron ion homeostasis"/>
    <property type="evidence" value="ECO:0007669"/>
    <property type="project" value="TreeGrafter"/>
</dbReference>
<dbReference type="OrthoDB" id="4494341at2759"/>
<evidence type="ECO:0000256" key="4">
    <source>
        <dbReference type="ARBA" id="ARBA00023002"/>
    </source>
</evidence>
<dbReference type="GO" id="GO:0015677">
    <property type="term" value="P:copper ion import"/>
    <property type="evidence" value="ECO:0007669"/>
    <property type="project" value="TreeGrafter"/>
</dbReference>
<evidence type="ECO:0000256" key="1">
    <source>
        <dbReference type="ARBA" id="ARBA00006278"/>
    </source>
</evidence>
<dbReference type="CDD" id="cd06186">
    <property type="entry name" value="NOX_Duox_like_FAD_NADP"/>
    <property type="match status" value="1"/>
</dbReference>
<evidence type="ECO:0000313" key="6">
    <source>
        <dbReference type="EMBL" id="KAF3031694.1"/>
    </source>
</evidence>
<accession>A0A9P4WGI1</accession>
<keyword evidence="7" id="KW-1185">Reference proteome</keyword>
<evidence type="ECO:0000259" key="5">
    <source>
        <dbReference type="PROSITE" id="PS51384"/>
    </source>
</evidence>
<sequence length="906" mass="101288">MHVKKLPFEIVSAILKEVVESNIRDGPMYTFGLTQTLLPLQRTRVQRYVKGLIQPEMLRWDATSGIRQVCWQWHEWAMDYALRSVSISRCKGGERWAELSKRRSSYPLYELIDRPTGTAVYRDPLASLKQTTKTFSDFPELAFKVRRMRFHGFHTAETNRLIADLLLNCRQLASLSVPWTAIRYLDSETWRSILTGKGRFLESLEFQCVEPTFQQAAEKGSHVIFDPLRSIDLARLRRLKISGDTTFMPITDHDLSAVARTATQLEGFHVTSASHVTIEGVMAVVKASRATLQTLEYNPQLQRGSGCPRPGSSKHGEHLCDTLRSCARLRTLSVSLPSACADLFAGEDTRLGGDMQVRAMDMCGYEEKRSTTAAMDALEAMLQAARGLIHRGAGSRAPRDIYVEIFFASCIFEPAFRLVHGDFSLAHISSGGLWPADMRSSGKGPYGSTGTYDNDEENPFQCIDEDEYFRGCFRLVRRLVLRYIVYPQLLPRLRFAGPWSPGGVFIQLIFASTNAFCVGFRAISIQDAGWRAAQLSLINLIPAYGGPHLSFLADVFGLSLSSFRLIHRSAGVMSLPLLGFHIATAMSAGTSFPLDVASNMSGLILAHFTYRNKAMGADLPRAQIVCEGDSVKVRLTLSRHVKVQPGQYVGLCIPALGFLAGLQIHPLTVTTWSDGEQQCLDFLVEPREGWTKRLLEQGRLDKKRVRETKVGGVSDALTSFEGVPPHLAFFTGPHGLAAPVSGYETVVMVASGYGIASHLPYLKQLLYDFNACRTHNRRIHLIWQPKDEGEIPAVEPLLNEALRNDTLGEGYILSISIYIASSVRKETTSGRRVRLYWRPEPPDLQQIFEQERTGTHIHRVQDETEMRGDMAVLVSATGAIRDKVRYYVRQCAGDKVDLVELNYQPA</sequence>
<keyword evidence="2" id="KW-0813">Transport</keyword>
<proteinExistence type="inferred from homology"/>
<dbReference type="SUPFAM" id="SSF52343">
    <property type="entry name" value="Ferredoxin reductase-like, C-terminal NADP-linked domain"/>
    <property type="match status" value="1"/>
</dbReference>
<dbReference type="InterPro" id="IPR051410">
    <property type="entry name" value="Ferric/Cupric_Reductase"/>
</dbReference>
<keyword evidence="3" id="KW-0249">Electron transport</keyword>
<dbReference type="Proteomes" id="UP000758155">
    <property type="component" value="Unassembled WGS sequence"/>
</dbReference>
<organism evidence="6 7">
    <name type="scientific">Didymella heteroderae</name>
    <dbReference type="NCBI Taxonomy" id="1769908"/>
    <lineage>
        <taxon>Eukaryota</taxon>
        <taxon>Fungi</taxon>
        <taxon>Dikarya</taxon>
        <taxon>Ascomycota</taxon>
        <taxon>Pezizomycotina</taxon>
        <taxon>Dothideomycetes</taxon>
        <taxon>Pleosporomycetidae</taxon>
        <taxon>Pleosporales</taxon>
        <taxon>Pleosporineae</taxon>
        <taxon>Didymellaceae</taxon>
        <taxon>Didymella</taxon>
    </lineage>
</organism>
<evidence type="ECO:0000256" key="3">
    <source>
        <dbReference type="ARBA" id="ARBA00022982"/>
    </source>
</evidence>
<dbReference type="GO" id="GO:0006826">
    <property type="term" value="P:iron ion transport"/>
    <property type="evidence" value="ECO:0007669"/>
    <property type="project" value="TreeGrafter"/>
</dbReference>
<dbReference type="Pfam" id="PF08030">
    <property type="entry name" value="NAD_binding_6"/>
    <property type="match status" value="1"/>
</dbReference>
<evidence type="ECO:0000313" key="7">
    <source>
        <dbReference type="Proteomes" id="UP000758155"/>
    </source>
</evidence>
<dbReference type="EMBL" id="SWKV01000128">
    <property type="protein sequence ID" value="KAF3031694.1"/>
    <property type="molecule type" value="Genomic_DNA"/>
</dbReference>
<dbReference type="InterPro" id="IPR013112">
    <property type="entry name" value="FAD-bd_8"/>
</dbReference>
<dbReference type="PANTHER" id="PTHR32361">
    <property type="entry name" value="FERRIC/CUPRIC REDUCTASE TRANSMEMBRANE COMPONENT"/>
    <property type="match status" value="1"/>
</dbReference>
<comment type="similarity">
    <text evidence="1">Belongs to the ferric reductase (FRE) family.</text>
</comment>
<comment type="caution">
    <text evidence="6">The sequence shown here is derived from an EMBL/GenBank/DDBJ whole genome shotgun (WGS) entry which is preliminary data.</text>
</comment>
<dbReference type="InterPro" id="IPR039261">
    <property type="entry name" value="FNR_nucleotide-bd"/>
</dbReference>
<dbReference type="InterPro" id="IPR032675">
    <property type="entry name" value="LRR_dom_sf"/>
</dbReference>
<name>A0A9P4WGI1_9PLEO</name>
<gene>
    <name evidence="6" type="ORF">E8E12_001720</name>
</gene>
<reference evidence="6" key="1">
    <citation type="submission" date="2019-04" db="EMBL/GenBank/DDBJ databases">
        <title>Sequencing of skin fungus with MAO and IRED activity.</title>
        <authorList>
            <person name="Marsaioli A.J."/>
            <person name="Bonatto J.M.C."/>
            <person name="Reis Junior O."/>
        </authorList>
    </citation>
    <scope>NUCLEOTIDE SEQUENCE</scope>
    <source>
        <strain evidence="6">28M1</strain>
    </source>
</reference>
<dbReference type="Gene3D" id="3.80.10.10">
    <property type="entry name" value="Ribonuclease Inhibitor"/>
    <property type="match status" value="1"/>
</dbReference>
<evidence type="ECO:0000256" key="2">
    <source>
        <dbReference type="ARBA" id="ARBA00022448"/>
    </source>
</evidence>
<dbReference type="PROSITE" id="PS51384">
    <property type="entry name" value="FAD_FR"/>
    <property type="match status" value="1"/>
</dbReference>
<dbReference type="InterPro" id="IPR017927">
    <property type="entry name" value="FAD-bd_FR_type"/>
</dbReference>
<dbReference type="GO" id="GO:0005886">
    <property type="term" value="C:plasma membrane"/>
    <property type="evidence" value="ECO:0007669"/>
    <property type="project" value="TreeGrafter"/>
</dbReference>
<dbReference type="GO" id="GO:0000293">
    <property type="term" value="F:ferric-chelate reductase activity"/>
    <property type="evidence" value="ECO:0007669"/>
    <property type="project" value="TreeGrafter"/>
</dbReference>